<dbReference type="SUPFAM" id="SSF159594">
    <property type="entry name" value="XCC0632-like"/>
    <property type="match status" value="1"/>
</dbReference>
<evidence type="ECO:0000313" key="4">
    <source>
        <dbReference type="Proteomes" id="UP000603912"/>
    </source>
</evidence>
<reference evidence="3" key="1">
    <citation type="journal article" date="2014" name="Int. J. Syst. Evol. Microbiol.">
        <title>Complete genome sequence of Corynebacterium casei LMG S-19264T (=DSM 44701T), isolated from a smear-ripened cheese.</title>
        <authorList>
            <consortium name="US DOE Joint Genome Institute (JGI-PGF)"/>
            <person name="Walter F."/>
            <person name="Albersmeier A."/>
            <person name="Kalinowski J."/>
            <person name="Ruckert C."/>
        </authorList>
    </citation>
    <scope>NUCLEOTIDE SEQUENCE</scope>
    <source>
        <strain evidence="3">CGMCC 1.12214</strain>
    </source>
</reference>
<comment type="caution">
    <text evidence="3">The sequence shown here is derived from an EMBL/GenBank/DDBJ whole genome shotgun (WGS) entry which is preliminary data.</text>
</comment>
<keyword evidence="4" id="KW-1185">Reference proteome</keyword>
<organism evidence="3 4">
    <name type="scientific">Alsobacter metallidurans</name>
    <dbReference type="NCBI Taxonomy" id="340221"/>
    <lineage>
        <taxon>Bacteria</taxon>
        <taxon>Pseudomonadati</taxon>
        <taxon>Pseudomonadota</taxon>
        <taxon>Alphaproteobacteria</taxon>
        <taxon>Hyphomicrobiales</taxon>
        <taxon>Alsobacteraceae</taxon>
        <taxon>Alsobacter</taxon>
    </lineage>
</organism>
<evidence type="ECO:0000313" key="3">
    <source>
        <dbReference type="EMBL" id="GGH26669.1"/>
    </source>
</evidence>
<feature type="domain" description="ABC-type transport auxiliary lipoprotein component" evidence="2">
    <location>
        <begin position="44"/>
        <end position="199"/>
    </location>
</feature>
<dbReference type="RefSeq" id="WP_188518953.1">
    <property type="nucleotide sequence ID" value="NZ_BMES01000002.1"/>
</dbReference>
<protein>
    <submittedName>
        <fullName evidence="3">ABC transporter</fullName>
    </submittedName>
</protein>
<evidence type="ECO:0000259" key="2">
    <source>
        <dbReference type="Pfam" id="PF03886"/>
    </source>
</evidence>
<dbReference type="InterPro" id="IPR005586">
    <property type="entry name" value="ABC_trans_aux"/>
</dbReference>
<evidence type="ECO:0000256" key="1">
    <source>
        <dbReference type="SAM" id="SignalP"/>
    </source>
</evidence>
<reference evidence="3" key="2">
    <citation type="submission" date="2020-09" db="EMBL/GenBank/DDBJ databases">
        <authorList>
            <person name="Sun Q."/>
            <person name="Zhou Y."/>
        </authorList>
    </citation>
    <scope>NUCLEOTIDE SEQUENCE</scope>
    <source>
        <strain evidence="3">CGMCC 1.12214</strain>
    </source>
</reference>
<dbReference type="EMBL" id="BMES01000002">
    <property type="protein sequence ID" value="GGH26669.1"/>
    <property type="molecule type" value="Genomic_DNA"/>
</dbReference>
<dbReference type="Proteomes" id="UP000603912">
    <property type="component" value="Unassembled WGS sequence"/>
</dbReference>
<proteinExistence type="predicted"/>
<dbReference type="Pfam" id="PF03886">
    <property type="entry name" value="ABC_trans_aux"/>
    <property type="match status" value="1"/>
</dbReference>
<name>A0A917I9N4_9HYPH</name>
<gene>
    <name evidence="3" type="ORF">GCM10007036_34630</name>
</gene>
<accession>A0A917I9N4</accession>
<feature type="signal peptide" evidence="1">
    <location>
        <begin position="1"/>
        <end position="24"/>
    </location>
</feature>
<keyword evidence="1" id="KW-0732">Signal</keyword>
<feature type="chain" id="PRO_5037456964" evidence="1">
    <location>
        <begin position="25"/>
        <end position="204"/>
    </location>
</feature>
<dbReference type="Gene3D" id="3.40.50.10610">
    <property type="entry name" value="ABC-type transport auxiliary lipoprotein component"/>
    <property type="match status" value="1"/>
</dbReference>
<sequence>MPAFPFHAASARLRSAPSFRPALAAAVVALALAGCSSSTPSEVYDLTAPIGAARQSPGRSQLVVAEPTALQPLESDRIVVRSADGSVSSVGGVQWSDRLPRLLQNRLVQAFENQGRAVARAGVGVNPDSIVQTDIRFFGVSVNGGAQATVELSVKIVNNASGKITASRVFKGAVPLSDISGKTAALALDQAASRVFADVVRWAR</sequence>
<dbReference type="AlphaFoldDB" id="A0A917I9N4"/>